<gene>
    <name evidence="1" type="ORF">GALL_540830</name>
</gene>
<comment type="caution">
    <text evidence="1">The sequence shown here is derived from an EMBL/GenBank/DDBJ whole genome shotgun (WGS) entry which is preliminary data.</text>
</comment>
<proteinExistence type="predicted"/>
<accession>A0A1J5NZV3</accession>
<organism evidence="1">
    <name type="scientific">mine drainage metagenome</name>
    <dbReference type="NCBI Taxonomy" id="410659"/>
    <lineage>
        <taxon>unclassified sequences</taxon>
        <taxon>metagenomes</taxon>
        <taxon>ecological metagenomes</taxon>
    </lineage>
</organism>
<protein>
    <submittedName>
        <fullName evidence="1">Uncharacterized protein</fullName>
    </submittedName>
</protein>
<dbReference type="EMBL" id="MLJW01008180">
    <property type="protein sequence ID" value="OIQ64366.1"/>
    <property type="molecule type" value="Genomic_DNA"/>
</dbReference>
<name>A0A1J5NZV3_9ZZZZ</name>
<evidence type="ECO:0000313" key="1">
    <source>
        <dbReference type="EMBL" id="OIQ64366.1"/>
    </source>
</evidence>
<dbReference type="AlphaFoldDB" id="A0A1J5NZV3"/>
<sequence>MTSERMKEKPMVIPTMAMALVRCCSRVESAISAEIAAEIAPDPWIARPMMMR</sequence>
<reference evidence="1" key="1">
    <citation type="submission" date="2016-10" db="EMBL/GenBank/DDBJ databases">
        <title>Sequence of Gallionella enrichment culture.</title>
        <authorList>
            <person name="Poehlein A."/>
            <person name="Muehling M."/>
            <person name="Daniel R."/>
        </authorList>
    </citation>
    <scope>NUCLEOTIDE SEQUENCE</scope>
</reference>